<keyword evidence="1" id="KW-0175">Coiled coil</keyword>
<reference evidence="2 3" key="1">
    <citation type="submission" date="2017-07" db="EMBL/GenBank/DDBJ databases">
        <title>Use of a Phage Cocktail against Pseudomonas aeruginosa Infections.</title>
        <authorList>
            <person name="Forti F."/>
            <person name="Roach D."/>
            <person name="Cafora M."/>
            <person name="Pasini M."/>
            <person name="Horner D.S."/>
            <person name="Briani F."/>
            <person name="Debarbieux L."/>
            <person name="Ghisotti D."/>
        </authorList>
    </citation>
    <scope>NUCLEOTIDE SEQUENCE [LARGE SCALE GENOMIC DNA]</scope>
</reference>
<feature type="coiled-coil region" evidence="1">
    <location>
        <begin position="37"/>
        <end position="100"/>
    </location>
</feature>
<organism evidence="2 3">
    <name type="scientific">Pseudomonas phage vB_PaeP_E220</name>
    <dbReference type="NCBI Taxonomy" id="2034343"/>
    <lineage>
        <taxon>Viruses</taxon>
        <taxon>Duplodnaviria</taxon>
        <taxon>Heunggongvirae</taxon>
        <taxon>Uroviricota</taxon>
        <taxon>Caudoviricetes</taxon>
        <taxon>Hollowayvirus</taxon>
        <taxon>Hollowayvirus E220</taxon>
    </lineage>
</organism>
<gene>
    <name evidence="2" type="ORF">vBPaePE220_00019</name>
</gene>
<protein>
    <recommendedName>
        <fullName evidence="4">Outer membrane lytic protein</fullName>
    </recommendedName>
</protein>
<keyword evidence="3" id="KW-1185">Reference proteome</keyword>
<dbReference type="Proteomes" id="UP000241174">
    <property type="component" value="Genome"/>
</dbReference>
<evidence type="ECO:0008006" key="4">
    <source>
        <dbReference type="Google" id="ProtNLM"/>
    </source>
</evidence>
<proteinExistence type="predicted"/>
<evidence type="ECO:0000313" key="3">
    <source>
        <dbReference type="Proteomes" id="UP000241174"/>
    </source>
</evidence>
<dbReference type="EMBL" id="MF490237">
    <property type="protein sequence ID" value="ASZ72159.1"/>
    <property type="molecule type" value="Genomic_DNA"/>
</dbReference>
<evidence type="ECO:0000313" key="2">
    <source>
        <dbReference type="EMBL" id="ASZ72159.1"/>
    </source>
</evidence>
<name>A0A2K8HK94_9CAUD</name>
<accession>A0A2K8HK94</accession>
<evidence type="ECO:0000256" key="1">
    <source>
        <dbReference type="SAM" id="Coils"/>
    </source>
</evidence>
<sequence length="180" mass="18830">MHRRAGAEMTARELGAVLAAIALAGLVASTLTYRHLYQDATANLKSLSDQVERQNVKAEAKLAELTAQRDMKQAALNKAAADQERKDNDAQAEIARLAGELRDRPVRVRIAPAAGGGCSGGAAGDAAGTAEAGAGDAASAYGLLPEENSRRFNDSLSEVETLSAAYNSCRARLIPQEPTP</sequence>